<dbReference type="PANTHER" id="PTHR21576">
    <property type="entry name" value="UNCHARACTERIZED NODULIN-LIKE PROTEIN"/>
    <property type="match status" value="1"/>
</dbReference>
<name>A0A1E4SMI7_9ASCO</name>
<feature type="transmembrane region" description="Helical" evidence="9">
    <location>
        <begin position="432"/>
        <end position="450"/>
    </location>
</feature>
<keyword evidence="5 9" id="KW-0812">Transmembrane</keyword>
<evidence type="ECO:0000313" key="11">
    <source>
        <dbReference type="Proteomes" id="UP000094285"/>
    </source>
</evidence>
<dbReference type="RefSeq" id="XP_020065853.1">
    <property type="nucleotide sequence ID" value="XM_020209458.1"/>
</dbReference>
<feature type="transmembrane region" description="Helical" evidence="9">
    <location>
        <begin position="105"/>
        <end position="125"/>
    </location>
</feature>
<evidence type="ECO:0000256" key="1">
    <source>
        <dbReference type="ARBA" id="ARBA00004128"/>
    </source>
</evidence>
<dbReference type="SUPFAM" id="SSF103473">
    <property type="entry name" value="MFS general substrate transporter"/>
    <property type="match status" value="1"/>
</dbReference>
<sequence length="501" mass="54903">MSSKPPASSAGPPRPNFLHRVSHHIRRYSSLHLSLANLKRIAFAISLLSCLSAGSIMLFSLFSTALHEIVGLTYFQINFIAAMSSIGMYLCLPGLGYLGDCYGPAVLLLLLIWFFCPSYFFNSVLVARLQQLPGSSYDQVPSSYVYGFATAFFFIGLATSSLYFASVITCAKIYPDHKGLAISLPITCYGLSSLFGSQLMKMAYFKHDGSSYLDLHKAFNFFGVLYIIMGILNFVSNSIVIVEQDVLFAAPSLPDETTPLVSLAADDEDDSNSLLPQRSLVEPQHHHQRYIQFLHDKSAWILLVATALNLGPLESYQVNLGSILKNSTYHTDLSNQVSIIATSSTISRLVLGGLSDYISSDKRAYPICRVWLIVLVLVVGAVGQVANMYISEDNEQWYYIISILNGFSYGGLFTVLPTIVASIWGIDMMGSTWGSFMVAPAIGSVGYSLFYGKQIDSNCVNGGASCLSEYFNVTGVSMACSLVLVVAVWKLIWAKRGFALF</sequence>
<dbReference type="OrthoDB" id="199930at2759"/>
<keyword evidence="11" id="KW-1185">Reference proteome</keyword>
<organism evidence="10 11">
    <name type="scientific">Suhomyces tanzawaensis NRRL Y-17324</name>
    <dbReference type="NCBI Taxonomy" id="984487"/>
    <lineage>
        <taxon>Eukaryota</taxon>
        <taxon>Fungi</taxon>
        <taxon>Dikarya</taxon>
        <taxon>Ascomycota</taxon>
        <taxon>Saccharomycotina</taxon>
        <taxon>Pichiomycetes</taxon>
        <taxon>Debaryomycetaceae</taxon>
        <taxon>Suhomyces</taxon>
    </lineage>
</organism>
<evidence type="ECO:0000256" key="3">
    <source>
        <dbReference type="ARBA" id="ARBA00022448"/>
    </source>
</evidence>
<feature type="transmembrane region" description="Helical" evidence="9">
    <location>
        <begin position="180"/>
        <end position="199"/>
    </location>
</feature>
<feature type="transmembrane region" description="Helical" evidence="9">
    <location>
        <begin position="74"/>
        <end position="98"/>
    </location>
</feature>
<gene>
    <name evidence="10" type="ORF">CANTADRAFT_4741</name>
</gene>
<dbReference type="GeneID" id="30983594"/>
<dbReference type="STRING" id="984487.A0A1E4SMI7"/>
<accession>A0A1E4SMI7</accession>
<feature type="transmembrane region" description="Helical" evidence="9">
    <location>
        <begin position="219"/>
        <end position="242"/>
    </location>
</feature>
<dbReference type="CDD" id="cd17354">
    <property type="entry name" value="MFS_Mch1p_like"/>
    <property type="match status" value="1"/>
</dbReference>
<feature type="transmembrane region" description="Helical" evidence="9">
    <location>
        <begin position="41"/>
        <end position="62"/>
    </location>
</feature>
<evidence type="ECO:0000256" key="4">
    <source>
        <dbReference type="ARBA" id="ARBA00022554"/>
    </source>
</evidence>
<evidence type="ECO:0000256" key="2">
    <source>
        <dbReference type="ARBA" id="ARBA00008335"/>
    </source>
</evidence>
<dbReference type="Pfam" id="PF07690">
    <property type="entry name" value="MFS_1"/>
    <property type="match status" value="1"/>
</dbReference>
<protein>
    <recommendedName>
        <fullName evidence="8">Probable transporter MCH1</fullName>
    </recommendedName>
</protein>
<dbReference type="InterPro" id="IPR011701">
    <property type="entry name" value="MFS"/>
</dbReference>
<dbReference type="InterPro" id="IPR036259">
    <property type="entry name" value="MFS_trans_sf"/>
</dbReference>
<dbReference type="GO" id="GO:0022857">
    <property type="term" value="F:transmembrane transporter activity"/>
    <property type="evidence" value="ECO:0007669"/>
    <property type="project" value="InterPro"/>
</dbReference>
<comment type="subcellular location">
    <subcellularLocation>
        <location evidence="1">Vacuole membrane</location>
        <topology evidence="1">Multi-pass membrane protein</topology>
    </subcellularLocation>
</comment>
<feature type="transmembrane region" description="Helical" evidence="9">
    <location>
        <begin position="370"/>
        <end position="390"/>
    </location>
</feature>
<evidence type="ECO:0000313" key="10">
    <source>
        <dbReference type="EMBL" id="ODV80731.1"/>
    </source>
</evidence>
<evidence type="ECO:0000256" key="8">
    <source>
        <dbReference type="ARBA" id="ARBA00039330"/>
    </source>
</evidence>
<keyword evidence="6 9" id="KW-1133">Transmembrane helix</keyword>
<dbReference type="AlphaFoldDB" id="A0A1E4SMI7"/>
<reference evidence="11" key="1">
    <citation type="submission" date="2016-05" db="EMBL/GenBank/DDBJ databases">
        <title>Comparative genomics of biotechnologically important yeasts.</title>
        <authorList>
            <consortium name="DOE Joint Genome Institute"/>
            <person name="Riley R."/>
            <person name="Haridas S."/>
            <person name="Wolfe K.H."/>
            <person name="Lopes M.R."/>
            <person name="Hittinger C.T."/>
            <person name="Goker M."/>
            <person name="Salamov A."/>
            <person name="Wisecaver J."/>
            <person name="Long T.M."/>
            <person name="Aerts A.L."/>
            <person name="Barry K."/>
            <person name="Choi C."/>
            <person name="Clum A."/>
            <person name="Coughlan A.Y."/>
            <person name="Deshpande S."/>
            <person name="Douglass A.P."/>
            <person name="Hanson S.J."/>
            <person name="Klenk H.-P."/>
            <person name="Labutti K."/>
            <person name="Lapidus A."/>
            <person name="Lindquist E."/>
            <person name="Lipzen A."/>
            <person name="Meier-Kolthoff J.P."/>
            <person name="Ohm R.A."/>
            <person name="Otillar R.P."/>
            <person name="Pangilinan J."/>
            <person name="Peng Y."/>
            <person name="Rokas A."/>
            <person name="Rosa C.A."/>
            <person name="Scheuner C."/>
            <person name="Sibirny A.A."/>
            <person name="Slot J.C."/>
            <person name="Stielow J.B."/>
            <person name="Sun H."/>
            <person name="Kurtzman C.P."/>
            <person name="Blackwell M."/>
            <person name="Grigoriev I.V."/>
            <person name="Jeffries T.W."/>
        </authorList>
    </citation>
    <scope>NUCLEOTIDE SEQUENCE [LARGE SCALE GENOMIC DNA]</scope>
    <source>
        <strain evidence="11">NRRL Y-17324</strain>
    </source>
</reference>
<dbReference type="PANTHER" id="PTHR21576:SF45">
    <property type="entry name" value="TRANSPORTER MCH1-RELATED"/>
    <property type="match status" value="1"/>
</dbReference>
<dbReference type="Proteomes" id="UP000094285">
    <property type="component" value="Unassembled WGS sequence"/>
</dbReference>
<evidence type="ECO:0000256" key="9">
    <source>
        <dbReference type="SAM" id="Phobius"/>
    </source>
</evidence>
<feature type="transmembrane region" description="Helical" evidence="9">
    <location>
        <begin position="470"/>
        <end position="492"/>
    </location>
</feature>
<feature type="transmembrane region" description="Helical" evidence="9">
    <location>
        <begin position="145"/>
        <end position="168"/>
    </location>
</feature>
<dbReference type="EMBL" id="KV453910">
    <property type="protein sequence ID" value="ODV80731.1"/>
    <property type="molecule type" value="Genomic_DNA"/>
</dbReference>
<feature type="transmembrane region" description="Helical" evidence="9">
    <location>
        <begin position="396"/>
        <end position="420"/>
    </location>
</feature>
<evidence type="ECO:0000256" key="6">
    <source>
        <dbReference type="ARBA" id="ARBA00022989"/>
    </source>
</evidence>
<evidence type="ECO:0000256" key="7">
    <source>
        <dbReference type="ARBA" id="ARBA00023136"/>
    </source>
</evidence>
<keyword evidence="3" id="KW-0813">Transport</keyword>
<keyword evidence="7 9" id="KW-0472">Membrane</keyword>
<evidence type="ECO:0000256" key="5">
    <source>
        <dbReference type="ARBA" id="ARBA00022692"/>
    </source>
</evidence>
<keyword evidence="4" id="KW-0926">Vacuole</keyword>
<comment type="similarity">
    <text evidence="2">Belongs to the major facilitator superfamily.</text>
</comment>
<proteinExistence type="inferred from homology"/>
<dbReference type="GO" id="GO:0000329">
    <property type="term" value="C:fungal-type vacuole membrane"/>
    <property type="evidence" value="ECO:0007669"/>
    <property type="project" value="EnsemblFungi"/>
</dbReference>
<dbReference type="Gene3D" id="1.20.1250.20">
    <property type="entry name" value="MFS general substrate transporter like domains"/>
    <property type="match status" value="1"/>
</dbReference>